<evidence type="ECO:0000256" key="5">
    <source>
        <dbReference type="ARBA" id="ARBA00022984"/>
    </source>
</evidence>
<dbReference type="GO" id="GO:0071555">
    <property type="term" value="P:cell wall organization"/>
    <property type="evidence" value="ECO:0007669"/>
    <property type="project" value="UniProtKB-UniRule"/>
</dbReference>
<name>A0A5N7MHA3_9HYPH</name>
<evidence type="ECO:0000313" key="11">
    <source>
        <dbReference type="EMBL" id="MPR26415.1"/>
    </source>
</evidence>
<keyword evidence="6 7" id="KW-0961">Cell wall biogenesis/degradation</keyword>
<keyword evidence="4 7" id="KW-0133">Cell shape</keyword>
<keyword evidence="5 7" id="KW-0573">Peptidoglycan synthesis</keyword>
<comment type="pathway">
    <text evidence="1 7">Cell wall biogenesis; peptidoglycan biosynthesis.</text>
</comment>
<dbReference type="GO" id="GO:0018104">
    <property type="term" value="P:peptidoglycan-protein cross-linking"/>
    <property type="evidence" value="ECO:0007669"/>
    <property type="project" value="TreeGrafter"/>
</dbReference>
<feature type="active site" description="Nucleophile" evidence="7">
    <location>
        <position position="113"/>
    </location>
</feature>
<dbReference type="GO" id="GO:0071972">
    <property type="term" value="F:peptidoglycan L,D-transpeptidase activity"/>
    <property type="evidence" value="ECO:0007669"/>
    <property type="project" value="TreeGrafter"/>
</dbReference>
<evidence type="ECO:0000313" key="12">
    <source>
        <dbReference type="Proteomes" id="UP000403266"/>
    </source>
</evidence>
<dbReference type="InterPro" id="IPR050979">
    <property type="entry name" value="LD-transpeptidase"/>
</dbReference>
<dbReference type="PANTHER" id="PTHR30582:SF2">
    <property type="entry name" value="L,D-TRANSPEPTIDASE YCIB-RELATED"/>
    <property type="match status" value="1"/>
</dbReference>
<dbReference type="AlphaFoldDB" id="A0A5N7MHA3"/>
<keyword evidence="3" id="KW-0808">Transferase</keyword>
<dbReference type="PANTHER" id="PTHR30582">
    <property type="entry name" value="L,D-TRANSPEPTIDASE"/>
    <property type="match status" value="1"/>
</dbReference>
<evidence type="ECO:0000256" key="7">
    <source>
        <dbReference type="PROSITE-ProRule" id="PRU01373"/>
    </source>
</evidence>
<evidence type="ECO:0000256" key="6">
    <source>
        <dbReference type="ARBA" id="ARBA00023316"/>
    </source>
</evidence>
<evidence type="ECO:0000256" key="2">
    <source>
        <dbReference type="ARBA" id="ARBA00005992"/>
    </source>
</evidence>
<dbReference type="InterPro" id="IPR038063">
    <property type="entry name" value="Transpep_catalytic_dom"/>
</dbReference>
<dbReference type="SUPFAM" id="SSF141523">
    <property type="entry name" value="L,D-transpeptidase catalytic domain-like"/>
    <property type="match status" value="1"/>
</dbReference>
<evidence type="ECO:0000256" key="1">
    <source>
        <dbReference type="ARBA" id="ARBA00004752"/>
    </source>
</evidence>
<proteinExistence type="inferred from homology"/>
<gene>
    <name evidence="11" type="ORF">FS320_14570</name>
</gene>
<dbReference type="InterPro" id="IPR005490">
    <property type="entry name" value="LD_TPept_cat_dom"/>
</dbReference>
<evidence type="ECO:0000256" key="3">
    <source>
        <dbReference type="ARBA" id="ARBA00022679"/>
    </source>
</evidence>
<comment type="caution">
    <text evidence="11">The sequence shown here is derived from an EMBL/GenBank/DDBJ whole genome shotgun (WGS) entry which is preliminary data.</text>
</comment>
<protein>
    <submittedName>
        <fullName evidence="11">L,D-transpeptidase</fullName>
    </submittedName>
</protein>
<evidence type="ECO:0000256" key="4">
    <source>
        <dbReference type="ARBA" id="ARBA00022960"/>
    </source>
</evidence>
<feature type="domain" description="L,D-TPase catalytic" evidence="10">
    <location>
        <begin position="25"/>
        <end position="141"/>
    </location>
</feature>
<dbReference type="GO" id="GO:0016740">
    <property type="term" value="F:transferase activity"/>
    <property type="evidence" value="ECO:0007669"/>
    <property type="project" value="UniProtKB-KW"/>
</dbReference>
<dbReference type="OrthoDB" id="463216at2"/>
<dbReference type="EMBL" id="VOSK01000049">
    <property type="protein sequence ID" value="MPR26415.1"/>
    <property type="molecule type" value="Genomic_DNA"/>
</dbReference>
<reference evidence="11 12" key="1">
    <citation type="journal article" date="2019" name="Syst. Appl. Microbiol.">
        <title>Microvirga tunisiensis sp. nov., a root nodule symbiotic bacterium isolated from Lupinus micranthus and L. luteus grown in Northern Tunisia.</title>
        <authorList>
            <person name="Msaddak A."/>
            <person name="Rejili M."/>
            <person name="Duran D."/>
            <person name="Mars M."/>
            <person name="Palacios J.M."/>
            <person name="Ruiz-Argueso T."/>
            <person name="Rey L."/>
            <person name="Imperial J."/>
        </authorList>
    </citation>
    <scope>NUCLEOTIDE SEQUENCE [LARGE SCALE GENOMIC DNA]</scope>
    <source>
        <strain evidence="11 12">Lmie10</strain>
    </source>
</reference>
<dbReference type="PROSITE" id="PS52029">
    <property type="entry name" value="LD_TPASE"/>
    <property type="match status" value="1"/>
</dbReference>
<dbReference type="Proteomes" id="UP000403266">
    <property type="component" value="Unassembled WGS sequence"/>
</dbReference>
<dbReference type="GO" id="GO:0008360">
    <property type="term" value="P:regulation of cell shape"/>
    <property type="evidence" value="ECO:0007669"/>
    <property type="project" value="UniProtKB-UniRule"/>
</dbReference>
<dbReference type="RefSeq" id="WP_152712592.1">
    <property type="nucleotide sequence ID" value="NZ_VOSJ01000050.1"/>
</dbReference>
<dbReference type="GO" id="GO:0005576">
    <property type="term" value="C:extracellular region"/>
    <property type="evidence" value="ECO:0007669"/>
    <property type="project" value="TreeGrafter"/>
</dbReference>
<sequence>MVRAISSMIALLGGIVLAEPAVAEVSIVIDKTTQRMTVSVNGEQRYAWAVSTGTVDYSTPAGTFTPSRLARVHYSREWDNAPMPHAIFFTDAGHAIHGSRATNHLGAPASHGCVRLAPRHASILFDLVMVEGPENTRVEITGMDPIGTGLAGGNGAGSDYSRLTSFDPLEDGIMSGGSGRRSQSEISRNPLGGRLTITTGQ</sequence>
<dbReference type="CDD" id="cd16913">
    <property type="entry name" value="YkuD_like"/>
    <property type="match status" value="1"/>
</dbReference>
<comment type="similarity">
    <text evidence="2">Belongs to the YkuD family.</text>
</comment>
<evidence type="ECO:0000256" key="9">
    <source>
        <dbReference type="SAM" id="SignalP"/>
    </source>
</evidence>
<keyword evidence="12" id="KW-1185">Reference proteome</keyword>
<evidence type="ECO:0000259" key="10">
    <source>
        <dbReference type="PROSITE" id="PS52029"/>
    </source>
</evidence>
<accession>A0A5N7MHA3</accession>
<dbReference type="Pfam" id="PF03734">
    <property type="entry name" value="YkuD"/>
    <property type="match status" value="1"/>
</dbReference>
<dbReference type="UniPathway" id="UPA00219"/>
<feature type="active site" description="Proton donor/acceptor" evidence="7">
    <location>
        <position position="97"/>
    </location>
</feature>
<keyword evidence="9" id="KW-0732">Signal</keyword>
<feature type="signal peptide" evidence="9">
    <location>
        <begin position="1"/>
        <end position="23"/>
    </location>
</feature>
<evidence type="ECO:0000256" key="8">
    <source>
        <dbReference type="SAM" id="MobiDB-lite"/>
    </source>
</evidence>
<dbReference type="Gene3D" id="2.40.440.10">
    <property type="entry name" value="L,D-transpeptidase catalytic domain-like"/>
    <property type="match status" value="1"/>
</dbReference>
<feature type="chain" id="PRO_5030135411" evidence="9">
    <location>
        <begin position="24"/>
        <end position="201"/>
    </location>
</feature>
<feature type="region of interest" description="Disordered" evidence="8">
    <location>
        <begin position="171"/>
        <end position="201"/>
    </location>
</feature>
<organism evidence="11 12">
    <name type="scientific">Microvirga tunisiensis</name>
    <dbReference type="NCBI Taxonomy" id="2108360"/>
    <lineage>
        <taxon>Bacteria</taxon>
        <taxon>Pseudomonadati</taxon>
        <taxon>Pseudomonadota</taxon>
        <taxon>Alphaproteobacteria</taxon>
        <taxon>Hyphomicrobiales</taxon>
        <taxon>Methylobacteriaceae</taxon>
        <taxon>Microvirga</taxon>
    </lineage>
</organism>